<dbReference type="NCBIfam" id="TIGR01509">
    <property type="entry name" value="HAD-SF-IA-v3"/>
    <property type="match status" value="1"/>
</dbReference>
<keyword evidence="2" id="KW-1185">Reference proteome</keyword>
<dbReference type="InterPro" id="IPR041492">
    <property type="entry name" value="HAD_2"/>
</dbReference>
<dbReference type="Gene3D" id="1.10.150.240">
    <property type="entry name" value="Putative phosphatase, domain 2"/>
    <property type="match status" value="1"/>
</dbReference>
<dbReference type="InterPro" id="IPR006439">
    <property type="entry name" value="HAD-SF_hydro_IA"/>
</dbReference>
<evidence type="ECO:0000313" key="2">
    <source>
        <dbReference type="Proteomes" id="UP000036771"/>
    </source>
</evidence>
<dbReference type="InterPro" id="IPR036412">
    <property type="entry name" value="HAD-like_sf"/>
</dbReference>
<dbReference type="CDD" id="cd07505">
    <property type="entry name" value="HAD_BPGM-like"/>
    <property type="match status" value="1"/>
</dbReference>
<dbReference type="GO" id="GO:0050308">
    <property type="term" value="F:sugar-phosphatase activity"/>
    <property type="evidence" value="ECO:0007669"/>
    <property type="project" value="TreeGrafter"/>
</dbReference>
<dbReference type="STRING" id="1629334.Cva_01751"/>
<reference evidence="1 2" key="1">
    <citation type="submission" date="2015-03" db="EMBL/GenBank/DDBJ databases">
        <title>Caedibacter varicaedens, whole genome shotgun sequence.</title>
        <authorList>
            <person name="Suzuki H."/>
            <person name="Dapper A.L."/>
            <person name="Gibson A.K."/>
            <person name="Jackson C."/>
            <person name="Lee H."/>
            <person name="Pejaver V.R."/>
            <person name="Doak T."/>
            <person name="Lynch M."/>
        </authorList>
    </citation>
    <scope>NUCLEOTIDE SEQUENCE [LARGE SCALE GENOMIC DNA]</scope>
</reference>
<gene>
    <name evidence="1" type="primary">yqaB</name>
    <name evidence="1" type="ORF">Cva_01751</name>
</gene>
<comment type="caution">
    <text evidence="1">The sequence shown here is derived from an EMBL/GenBank/DDBJ whole genome shotgun (WGS) entry which is preliminary data.</text>
</comment>
<dbReference type="InterPro" id="IPR023214">
    <property type="entry name" value="HAD_sf"/>
</dbReference>
<organism evidence="1 2">
    <name type="scientific">Caedimonas varicaedens</name>
    <dbReference type="NCBI Taxonomy" id="1629334"/>
    <lineage>
        <taxon>Bacteria</taxon>
        <taxon>Pseudomonadati</taxon>
        <taxon>Pseudomonadota</taxon>
        <taxon>Alphaproteobacteria</taxon>
        <taxon>Holosporales</taxon>
        <taxon>Caedimonadaceae</taxon>
        <taxon>Caedimonas</taxon>
    </lineage>
</organism>
<evidence type="ECO:0000313" key="1">
    <source>
        <dbReference type="EMBL" id="GAO99076.1"/>
    </source>
</evidence>
<protein>
    <submittedName>
        <fullName evidence="1">Fructose-1-phosphate phosphatase YqaB</fullName>
    </submittedName>
</protein>
<dbReference type="SUPFAM" id="SSF56784">
    <property type="entry name" value="HAD-like"/>
    <property type="match status" value="1"/>
</dbReference>
<dbReference type="PANTHER" id="PTHR43481">
    <property type="entry name" value="FRUCTOSE-1-PHOSPHATE PHOSPHATASE"/>
    <property type="match status" value="1"/>
</dbReference>
<sequence>METLSLHYQAWRDAFLSQGLSFIEEDEFIREYAGVSGGRMVAAVAAKLNYNLDIKELQEYKKKVFLEQYIMHVTPIEKTFAIVKKYHGKLPMVVASGGAKQAVAQMLHLNDVFAYFQQVFAIEDVTHGKPAPDVFLKAAQDQGILPENCLVFEDHFAGFAAAKSAGMRYIDVNELVEN</sequence>
<proteinExistence type="predicted"/>
<dbReference type="EMBL" id="BBVC01000130">
    <property type="protein sequence ID" value="GAO99076.1"/>
    <property type="molecule type" value="Genomic_DNA"/>
</dbReference>
<dbReference type="InterPro" id="IPR051806">
    <property type="entry name" value="HAD-like_SPP"/>
</dbReference>
<dbReference type="AlphaFoldDB" id="A0A0K8MEX1"/>
<dbReference type="Pfam" id="PF13419">
    <property type="entry name" value="HAD_2"/>
    <property type="match status" value="1"/>
</dbReference>
<dbReference type="InterPro" id="IPR023198">
    <property type="entry name" value="PGP-like_dom2"/>
</dbReference>
<dbReference type="PANTHER" id="PTHR43481:SF4">
    <property type="entry name" value="GLYCEROL-1-PHOSPHATE PHOSPHOHYDROLASE 1-RELATED"/>
    <property type="match status" value="1"/>
</dbReference>
<dbReference type="Proteomes" id="UP000036771">
    <property type="component" value="Unassembled WGS sequence"/>
</dbReference>
<accession>A0A0K8MEX1</accession>
<name>A0A0K8MEX1_9PROT</name>
<dbReference type="Gene3D" id="3.40.50.1000">
    <property type="entry name" value="HAD superfamily/HAD-like"/>
    <property type="match status" value="1"/>
</dbReference>